<feature type="compositionally biased region" description="Basic and acidic residues" evidence="1">
    <location>
        <begin position="91"/>
        <end position="111"/>
    </location>
</feature>
<dbReference type="PANTHER" id="PTHR31527">
    <property type="entry name" value="RE64534P"/>
    <property type="match status" value="1"/>
</dbReference>
<organism evidence="3 4">
    <name type="scientific">Acrodontium crateriforme</name>
    <dbReference type="NCBI Taxonomy" id="150365"/>
    <lineage>
        <taxon>Eukaryota</taxon>
        <taxon>Fungi</taxon>
        <taxon>Dikarya</taxon>
        <taxon>Ascomycota</taxon>
        <taxon>Pezizomycotina</taxon>
        <taxon>Dothideomycetes</taxon>
        <taxon>Dothideomycetidae</taxon>
        <taxon>Mycosphaerellales</taxon>
        <taxon>Teratosphaeriaceae</taxon>
        <taxon>Acrodontium</taxon>
    </lineage>
</organism>
<dbReference type="Proteomes" id="UP001303373">
    <property type="component" value="Chromosome 4"/>
</dbReference>
<feature type="region of interest" description="Disordered" evidence="1">
    <location>
        <begin position="45"/>
        <end position="148"/>
    </location>
</feature>
<gene>
    <name evidence="3" type="ORF">R9X50_00295700</name>
</gene>
<reference evidence="3 4" key="1">
    <citation type="submission" date="2023-11" db="EMBL/GenBank/DDBJ databases">
        <title>An acidophilic fungus is an integral part of prey digestion in a carnivorous sundew plant.</title>
        <authorList>
            <person name="Tsai I.J."/>
        </authorList>
    </citation>
    <scope>NUCLEOTIDE SEQUENCE [LARGE SCALE GENOMIC DNA]</scope>
    <source>
        <strain evidence="3">169a</strain>
    </source>
</reference>
<sequence>MAQDKELQTISAGHGVATFVPAGQTIKIINTSGTQVVDTWAFALPKPDGFKQDDGAEETKETKPTTAKKPATPKKPPTKKKNADNFPSQEEAEKSTQEMLKKGDKSAEEAKASGWSSYVPSLGFGGSTTKKEEPKDETEEQKNSRTWSSYFPIGQGFSSYIPKSATDTVTSFAKDHQRDPNKSYLEQLTDFSKTPVGATGYSGLAALTGSGYSGAAYAGYQAWNAKHAPNAPPMEYLSMEHSRTSTLHVIPRVNDTLVSNLREPMLTVIEDSSPGIHDTLIAACDPARYKALGVNEWAEHGSCAQNLVLALTELNERAGLKGAKGVGADCTINNHPAPLNLFMNVPWDDEGDLGFKAAKTSPGDYIRLKAERDVVVVMSACPQDLTDINGKKVRDAHFIVEEAGEDAGTALKRTQAPSKKPPATKRPVPKKSVVKRDDSESKPTPAPVKKKPVPKPIAPSKESATVNGSAAPVKKKPVPKPVAPSKKPAPATVNGTALAEKKKPRKLTPKPKVATAS</sequence>
<protein>
    <recommendedName>
        <fullName evidence="2">DUF1989 domain-containing protein</fullName>
    </recommendedName>
</protein>
<proteinExistence type="predicted"/>
<accession>A0AAQ3R730</accession>
<dbReference type="PANTHER" id="PTHR31527:SF0">
    <property type="entry name" value="RE64534P"/>
    <property type="match status" value="1"/>
</dbReference>
<feature type="domain" description="DUF1989" evidence="2">
    <location>
        <begin position="214"/>
        <end position="375"/>
    </location>
</feature>
<feature type="region of interest" description="Disordered" evidence="1">
    <location>
        <begin position="408"/>
        <end position="517"/>
    </location>
</feature>
<dbReference type="EMBL" id="CP138583">
    <property type="protein sequence ID" value="WPH00134.1"/>
    <property type="molecule type" value="Genomic_DNA"/>
</dbReference>
<feature type="domain" description="DUF1989" evidence="2">
    <location>
        <begin position="9"/>
        <end position="46"/>
    </location>
</feature>
<evidence type="ECO:0000259" key="2">
    <source>
        <dbReference type="Pfam" id="PF09347"/>
    </source>
</evidence>
<name>A0AAQ3R730_9PEZI</name>
<evidence type="ECO:0000313" key="4">
    <source>
        <dbReference type="Proteomes" id="UP001303373"/>
    </source>
</evidence>
<keyword evidence="4" id="KW-1185">Reference proteome</keyword>
<feature type="compositionally biased region" description="Basic and acidic residues" evidence="1">
    <location>
        <begin position="48"/>
        <end position="63"/>
    </location>
</feature>
<dbReference type="Pfam" id="PF09347">
    <property type="entry name" value="DUF1989"/>
    <property type="match status" value="2"/>
</dbReference>
<dbReference type="AlphaFoldDB" id="A0AAQ3R730"/>
<evidence type="ECO:0000256" key="1">
    <source>
        <dbReference type="SAM" id="MobiDB-lite"/>
    </source>
</evidence>
<evidence type="ECO:0000313" key="3">
    <source>
        <dbReference type="EMBL" id="WPH00134.1"/>
    </source>
</evidence>
<dbReference type="InterPro" id="IPR018959">
    <property type="entry name" value="DUF1989"/>
</dbReference>